<evidence type="ECO:0000259" key="9">
    <source>
        <dbReference type="PROSITE" id="PS50929"/>
    </source>
</evidence>
<comment type="caution">
    <text evidence="10">The sequence shown here is derived from an EMBL/GenBank/DDBJ whole genome shotgun (WGS) entry which is preliminary data.</text>
</comment>
<dbReference type="SUPFAM" id="SSF52540">
    <property type="entry name" value="P-loop containing nucleoside triphosphate hydrolases"/>
    <property type="match status" value="1"/>
</dbReference>
<dbReference type="PANTHER" id="PTHR43394:SF7">
    <property type="entry name" value="ABC TRANSPORTER B FAMILY MEMBER 28"/>
    <property type="match status" value="1"/>
</dbReference>
<evidence type="ECO:0000313" key="11">
    <source>
        <dbReference type="Proteomes" id="UP001204953"/>
    </source>
</evidence>
<feature type="transmembrane region" description="Helical" evidence="7">
    <location>
        <begin position="23"/>
        <end position="53"/>
    </location>
</feature>
<dbReference type="AlphaFoldDB" id="A0AAE3KT99"/>
<dbReference type="GO" id="GO:0016887">
    <property type="term" value="F:ATP hydrolysis activity"/>
    <property type="evidence" value="ECO:0007669"/>
    <property type="project" value="InterPro"/>
</dbReference>
<dbReference type="InterPro" id="IPR011527">
    <property type="entry name" value="ABC1_TM_dom"/>
</dbReference>
<dbReference type="PROSITE" id="PS50893">
    <property type="entry name" value="ABC_TRANSPORTER_2"/>
    <property type="match status" value="1"/>
</dbReference>
<name>A0AAE3KT99_9CYAN</name>
<comment type="subcellular location">
    <subcellularLocation>
        <location evidence="1">Cell membrane</location>
        <topology evidence="1">Multi-pass membrane protein</topology>
    </subcellularLocation>
</comment>
<evidence type="ECO:0000256" key="3">
    <source>
        <dbReference type="ARBA" id="ARBA00022741"/>
    </source>
</evidence>
<evidence type="ECO:0000256" key="4">
    <source>
        <dbReference type="ARBA" id="ARBA00022840"/>
    </source>
</evidence>
<evidence type="ECO:0000259" key="8">
    <source>
        <dbReference type="PROSITE" id="PS50893"/>
    </source>
</evidence>
<keyword evidence="4 10" id="KW-0067">ATP-binding</keyword>
<dbReference type="RefSeq" id="WP_254013070.1">
    <property type="nucleotide sequence ID" value="NZ_JAMZMM010000187.1"/>
</dbReference>
<evidence type="ECO:0000256" key="5">
    <source>
        <dbReference type="ARBA" id="ARBA00022989"/>
    </source>
</evidence>
<dbReference type="SMART" id="SM00382">
    <property type="entry name" value="AAA"/>
    <property type="match status" value="1"/>
</dbReference>
<dbReference type="InterPro" id="IPR017871">
    <property type="entry name" value="ABC_transporter-like_CS"/>
</dbReference>
<feature type="transmembrane region" description="Helical" evidence="7">
    <location>
        <begin position="266"/>
        <end position="294"/>
    </location>
</feature>
<keyword evidence="3" id="KW-0547">Nucleotide-binding</keyword>
<dbReference type="InterPro" id="IPR027417">
    <property type="entry name" value="P-loop_NTPase"/>
</dbReference>
<organism evidence="10 11">
    <name type="scientific">Limnofasciculus baicalensis BBK-W-15</name>
    <dbReference type="NCBI Taxonomy" id="2699891"/>
    <lineage>
        <taxon>Bacteria</taxon>
        <taxon>Bacillati</taxon>
        <taxon>Cyanobacteriota</taxon>
        <taxon>Cyanophyceae</taxon>
        <taxon>Coleofasciculales</taxon>
        <taxon>Coleofasciculaceae</taxon>
        <taxon>Limnofasciculus</taxon>
        <taxon>Limnofasciculus baicalensis</taxon>
    </lineage>
</organism>
<dbReference type="FunFam" id="3.40.50.300:FF:000218">
    <property type="entry name" value="Multidrug ABC transporter ATP-binding protein"/>
    <property type="match status" value="1"/>
</dbReference>
<dbReference type="PROSITE" id="PS00211">
    <property type="entry name" value="ABC_TRANSPORTER_1"/>
    <property type="match status" value="1"/>
</dbReference>
<dbReference type="InterPro" id="IPR003593">
    <property type="entry name" value="AAA+_ATPase"/>
</dbReference>
<dbReference type="GO" id="GO:0005886">
    <property type="term" value="C:plasma membrane"/>
    <property type="evidence" value="ECO:0007669"/>
    <property type="project" value="UniProtKB-SubCell"/>
</dbReference>
<dbReference type="InterPro" id="IPR039421">
    <property type="entry name" value="Type_1_exporter"/>
</dbReference>
<keyword evidence="2 7" id="KW-0812">Transmembrane</keyword>
<keyword evidence="6 7" id="KW-0472">Membrane</keyword>
<feature type="transmembrane region" description="Helical" evidence="7">
    <location>
        <begin position="156"/>
        <end position="181"/>
    </location>
</feature>
<dbReference type="GO" id="GO:0005524">
    <property type="term" value="F:ATP binding"/>
    <property type="evidence" value="ECO:0007669"/>
    <property type="project" value="UniProtKB-KW"/>
</dbReference>
<keyword evidence="11" id="KW-1185">Reference proteome</keyword>
<dbReference type="Pfam" id="PF00005">
    <property type="entry name" value="ABC_tran"/>
    <property type="match status" value="1"/>
</dbReference>
<evidence type="ECO:0000256" key="6">
    <source>
        <dbReference type="ARBA" id="ARBA00023136"/>
    </source>
</evidence>
<dbReference type="Gene3D" id="3.40.50.300">
    <property type="entry name" value="P-loop containing nucleotide triphosphate hydrolases"/>
    <property type="match status" value="1"/>
</dbReference>
<feature type="domain" description="ABC transmembrane type-1" evidence="9">
    <location>
        <begin position="28"/>
        <end position="331"/>
    </location>
</feature>
<dbReference type="PROSITE" id="PS50929">
    <property type="entry name" value="ABC_TM1F"/>
    <property type="match status" value="1"/>
</dbReference>
<evidence type="ECO:0000313" key="10">
    <source>
        <dbReference type="EMBL" id="MCP2730307.1"/>
    </source>
</evidence>
<dbReference type="GO" id="GO:0015421">
    <property type="term" value="F:ABC-type oligopeptide transporter activity"/>
    <property type="evidence" value="ECO:0007669"/>
    <property type="project" value="TreeGrafter"/>
</dbReference>
<dbReference type="Proteomes" id="UP001204953">
    <property type="component" value="Unassembled WGS sequence"/>
</dbReference>
<evidence type="ECO:0000256" key="2">
    <source>
        <dbReference type="ARBA" id="ARBA00022692"/>
    </source>
</evidence>
<keyword evidence="5 7" id="KW-1133">Transmembrane helix</keyword>
<dbReference type="InterPro" id="IPR003439">
    <property type="entry name" value="ABC_transporter-like_ATP-bd"/>
</dbReference>
<gene>
    <name evidence="10" type="ORF">NJ959_17895</name>
</gene>
<dbReference type="SUPFAM" id="SSF90123">
    <property type="entry name" value="ABC transporter transmembrane region"/>
    <property type="match status" value="1"/>
</dbReference>
<dbReference type="EMBL" id="JAMZMM010000187">
    <property type="protein sequence ID" value="MCP2730307.1"/>
    <property type="molecule type" value="Genomic_DNA"/>
</dbReference>
<feature type="domain" description="ABC transporter" evidence="8">
    <location>
        <begin position="367"/>
        <end position="602"/>
    </location>
</feature>
<protein>
    <submittedName>
        <fullName evidence="10">ABC transporter ATP-binding protein/permease</fullName>
    </submittedName>
</protein>
<evidence type="ECO:0000256" key="1">
    <source>
        <dbReference type="ARBA" id="ARBA00004651"/>
    </source>
</evidence>
<dbReference type="Pfam" id="PF00664">
    <property type="entry name" value="ABC_membrane"/>
    <property type="match status" value="1"/>
</dbReference>
<sequence>MLSKIPLKFVSRRQELFKIAQRYPAWIVLTIILGFSGGLFNGVSTALIVPIVLNILGQPINLGGAPPILKAIMEPFDSIAAHYRIGAMAAAIVLMIVLKNLASYCSSLVSSSLSRKMTSDLREEGLRLLLDVDLDFYSQTRVGDLINRLGGELGRAIGSVTTIIGTVITIITAFVFIGLLIAISWQLTIASTALLALVAVVNQYSIGRAKLFGKQLSEMSKAYSIGILEALQGIRLVKATGNEDREYKRLKTLIRTREKAEFQSQVNYAAIGPVSEITGVVGLIGIVFLGRLFFGNQLESLSAVLLTYLFLLQRVLPLVGQLNGARGSLANSSASVDIMQDFLTRKNKPFMVNGDRDYEKFPLREGITFNNVSFSYPSDPAWGLRNINLEIPRGTTLALVGSTGAGKSTMADLLTRFYDPDQGYLAIDGTDMREFDIKSIRKRMGIVSQDTYLFNTTVSENLAYGKPDATEEEIIAAAKQANAYDFIMELPEKFDTIIGDRGTRLSGGQKQRMAIARALIQDPDILILDEATSALDTVTERLVQEALEALNRSRTALVIAHRLSTVQKAHQIAVLEKGRVVELGNHQELLRKGGKYAKLYNEQFAEQPKRSIPRNEALIKASYEARSRLNLMIGSIRLLADELIDTPEEQLELLEESFSSAVNLLGTIELFENIAKLGKGNGE</sequence>
<dbReference type="InterPro" id="IPR036640">
    <property type="entry name" value="ABC1_TM_sf"/>
</dbReference>
<dbReference type="GO" id="GO:0090374">
    <property type="term" value="P:oligopeptide export from mitochondrion"/>
    <property type="evidence" value="ECO:0007669"/>
    <property type="project" value="TreeGrafter"/>
</dbReference>
<dbReference type="Gene3D" id="1.20.1560.10">
    <property type="entry name" value="ABC transporter type 1, transmembrane domain"/>
    <property type="match status" value="1"/>
</dbReference>
<proteinExistence type="predicted"/>
<dbReference type="PANTHER" id="PTHR43394">
    <property type="entry name" value="ATP-DEPENDENT PERMEASE MDL1, MITOCHONDRIAL"/>
    <property type="match status" value="1"/>
</dbReference>
<evidence type="ECO:0000256" key="7">
    <source>
        <dbReference type="SAM" id="Phobius"/>
    </source>
</evidence>
<feature type="transmembrane region" description="Helical" evidence="7">
    <location>
        <begin position="85"/>
        <end position="109"/>
    </location>
</feature>
<accession>A0AAE3KT99</accession>
<reference evidence="10" key="1">
    <citation type="submission" date="2022-06" db="EMBL/GenBank/DDBJ databases">
        <title>New cyanobacteria of genus Symplocastrum in benthos of Lake Baikal.</title>
        <authorList>
            <person name="Sorokovikova E."/>
            <person name="Tikhonova I."/>
            <person name="Krasnopeev A."/>
            <person name="Evseev P."/>
            <person name="Gladkikh A."/>
            <person name="Belykh O."/>
        </authorList>
    </citation>
    <scope>NUCLEOTIDE SEQUENCE</scope>
    <source>
        <strain evidence="10">BBK-W-15</strain>
    </source>
</reference>
<feature type="transmembrane region" description="Helical" evidence="7">
    <location>
        <begin position="187"/>
        <end position="206"/>
    </location>
</feature>